<dbReference type="EMBL" id="FOLE01000001">
    <property type="protein sequence ID" value="SFB79241.1"/>
    <property type="molecule type" value="Genomic_DNA"/>
</dbReference>
<dbReference type="Pfam" id="PF19279">
    <property type="entry name" value="YegS_C"/>
    <property type="match status" value="1"/>
</dbReference>
<reference evidence="6 7" key="1">
    <citation type="submission" date="2016-10" db="EMBL/GenBank/DDBJ databases">
        <authorList>
            <person name="de Groot N.N."/>
        </authorList>
    </citation>
    <scope>NUCLEOTIDE SEQUENCE [LARGE SCALE GENOMIC DNA]</scope>
    <source>
        <strain evidence="6 7">DSM 6793</strain>
    </source>
</reference>
<evidence type="ECO:0000313" key="6">
    <source>
        <dbReference type="EMBL" id="SFB79241.1"/>
    </source>
</evidence>
<feature type="domain" description="DAGKc" evidence="5">
    <location>
        <begin position="1"/>
        <end position="129"/>
    </location>
</feature>
<name>A0A1I1DWG8_9BACT</name>
<dbReference type="PROSITE" id="PS50146">
    <property type="entry name" value="DAGK"/>
    <property type="match status" value="1"/>
</dbReference>
<keyword evidence="7" id="KW-1185">Reference proteome</keyword>
<dbReference type="PANTHER" id="PTHR12358:SF106">
    <property type="entry name" value="LIPID KINASE YEGS"/>
    <property type="match status" value="1"/>
</dbReference>
<dbReference type="InterPro" id="IPR050187">
    <property type="entry name" value="Lipid_Phosphate_FormReg"/>
</dbReference>
<dbReference type="Proteomes" id="UP000199514">
    <property type="component" value="Unassembled WGS sequence"/>
</dbReference>
<evidence type="ECO:0000256" key="3">
    <source>
        <dbReference type="ARBA" id="ARBA00022777"/>
    </source>
</evidence>
<dbReference type="GO" id="GO:0005524">
    <property type="term" value="F:ATP binding"/>
    <property type="evidence" value="ECO:0007669"/>
    <property type="project" value="UniProtKB-KW"/>
</dbReference>
<dbReference type="STRING" id="927664.SAMN05421780_101505"/>
<proteinExistence type="predicted"/>
<dbReference type="Gene3D" id="2.60.200.40">
    <property type="match status" value="1"/>
</dbReference>
<accession>A0A1I1DWG8</accession>
<keyword evidence="2" id="KW-0547">Nucleotide-binding</keyword>
<keyword evidence="3 6" id="KW-0418">Kinase</keyword>
<organism evidence="6 7">
    <name type="scientific">Flexibacter flexilis DSM 6793</name>
    <dbReference type="NCBI Taxonomy" id="927664"/>
    <lineage>
        <taxon>Bacteria</taxon>
        <taxon>Pseudomonadati</taxon>
        <taxon>Bacteroidota</taxon>
        <taxon>Cytophagia</taxon>
        <taxon>Cytophagales</taxon>
        <taxon>Flexibacteraceae</taxon>
        <taxon>Flexibacter</taxon>
    </lineage>
</organism>
<dbReference type="PANTHER" id="PTHR12358">
    <property type="entry name" value="SPHINGOSINE KINASE"/>
    <property type="match status" value="1"/>
</dbReference>
<dbReference type="Gene3D" id="3.40.50.10330">
    <property type="entry name" value="Probable inorganic polyphosphate/atp-NAD kinase, domain 1"/>
    <property type="match status" value="1"/>
</dbReference>
<dbReference type="Pfam" id="PF00781">
    <property type="entry name" value="DAGK_cat"/>
    <property type="match status" value="1"/>
</dbReference>
<keyword evidence="4" id="KW-0067">ATP-binding</keyword>
<gene>
    <name evidence="6" type="ORF">SAMN05421780_101505</name>
</gene>
<keyword evidence="1" id="KW-0808">Transferase</keyword>
<dbReference type="InterPro" id="IPR045540">
    <property type="entry name" value="YegS/DAGK_C"/>
</dbReference>
<dbReference type="SUPFAM" id="SSF111331">
    <property type="entry name" value="NAD kinase/diacylglycerol kinase-like"/>
    <property type="match status" value="1"/>
</dbReference>
<dbReference type="InterPro" id="IPR017438">
    <property type="entry name" value="ATP-NAD_kinase_N"/>
</dbReference>
<evidence type="ECO:0000259" key="5">
    <source>
        <dbReference type="PROSITE" id="PS50146"/>
    </source>
</evidence>
<dbReference type="InterPro" id="IPR001206">
    <property type="entry name" value="Diacylglycerol_kinase_cat_dom"/>
</dbReference>
<protein>
    <submittedName>
        <fullName evidence="6">Diacylglycerol kinase family enzyme</fullName>
    </submittedName>
</protein>
<dbReference type="OrthoDB" id="9786026at2"/>
<evidence type="ECO:0000256" key="1">
    <source>
        <dbReference type="ARBA" id="ARBA00022679"/>
    </source>
</evidence>
<dbReference type="SMART" id="SM00046">
    <property type="entry name" value="DAGKc"/>
    <property type="match status" value="1"/>
</dbReference>
<dbReference type="GO" id="GO:0005886">
    <property type="term" value="C:plasma membrane"/>
    <property type="evidence" value="ECO:0007669"/>
    <property type="project" value="TreeGrafter"/>
</dbReference>
<dbReference type="AlphaFoldDB" id="A0A1I1DWG8"/>
<dbReference type="RefSeq" id="WP_091506733.1">
    <property type="nucleotide sequence ID" value="NZ_FOLE01000001.1"/>
</dbReference>
<dbReference type="GO" id="GO:0016301">
    <property type="term" value="F:kinase activity"/>
    <property type="evidence" value="ECO:0007669"/>
    <property type="project" value="UniProtKB-KW"/>
</dbReference>
<sequence length="299" mass="33037">MRLLFVVNPISGGIAKADIVDKIRTFCLQKIYNADFYFTEGTEQDKFEVNRRIWSNTYDAIVAVGGDGTVNLVGKQLIGKKIPLAIVPVGSGNGLSKDLGLPQDPAEALEIISKYNVQRVDTLSVNDAPVLHLADLGFNALIVSRFHESETLRGTSGYAWHLLREYMTYEAARYTIMVENEASFGLRAFMVTIANGNAFGSNLRINPYGKPNDGLFELCILEEFPKTTGVNILYQLFDDGITDSSYAHVISCSHARIVNVDNADFQIDGETQKHSPDFLDIYIRPESLPILINPAPVLG</sequence>
<evidence type="ECO:0000256" key="4">
    <source>
        <dbReference type="ARBA" id="ARBA00022840"/>
    </source>
</evidence>
<evidence type="ECO:0000313" key="7">
    <source>
        <dbReference type="Proteomes" id="UP000199514"/>
    </source>
</evidence>
<dbReference type="InterPro" id="IPR016064">
    <property type="entry name" value="NAD/diacylglycerol_kinase_sf"/>
</dbReference>
<evidence type="ECO:0000256" key="2">
    <source>
        <dbReference type="ARBA" id="ARBA00022741"/>
    </source>
</evidence>